<feature type="active site" description="Nucleophile" evidence="1">
    <location>
        <position position="150"/>
    </location>
</feature>
<dbReference type="AlphaFoldDB" id="A0A445N2B9"/>
<evidence type="ECO:0000313" key="4">
    <source>
        <dbReference type="EMBL" id="SPD75831.1"/>
    </source>
</evidence>
<dbReference type="Pfam" id="PF19327">
    <property type="entry name" value="Ap4A_phos_N"/>
    <property type="match status" value="1"/>
</dbReference>
<dbReference type="PANTHER" id="PTHR38420:SF1">
    <property type="entry name" value="PUTATIVE (AFU_ORTHOLOGUE AFUA_5G14690)-RELATED"/>
    <property type="match status" value="1"/>
</dbReference>
<dbReference type="GO" id="GO:0003877">
    <property type="term" value="F:ATP:ADP adenylyltransferase activity"/>
    <property type="evidence" value="ECO:0007669"/>
    <property type="project" value="InterPro"/>
</dbReference>
<dbReference type="Pfam" id="PF09830">
    <property type="entry name" value="ATP_transf"/>
    <property type="match status" value="1"/>
</dbReference>
<name>A0A445N2B9_9BACT</name>
<dbReference type="InterPro" id="IPR009163">
    <property type="entry name" value="Ap4A_phos1/2"/>
</dbReference>
<dbReference type="InterPro" id="IPR019200">
    <property type="entry name" value="ATP_adenylylTrfase_C"/>
</dbReference>
<evidence type="ECO:0000259" key="2">
    <source>
        <dbReference type="Pfam" id="PF09830"/>
    </source>
</evidence>
<evidence type="ECO:0000256" key="1">
    <source>
        <dbReference type="PIRSR" id="PIRSR000846-1"/>
    </source>
</evidence>
<dbReference type="InterPro" id="IPR043171">
    <property type="entry name" value="Ap4A_phos1/2-like"/>
</dbReference>
<organism evidence="4">
    <name type="scientific">uncultured Desulfobacterium sp</name>
    <dbReference type="NCBI Taxonomy" id="201089"/>
    <lineage>
        <taxon>Bacteria</taxon>
        <taxon>Pseudomonadati</taxon>
        <taxon>Thermodesulfobacteriota</taxon>
        <taxon>Desulfobacteria</taxon>
        <taxon>Desulfobacterales</taxon>
        <taxon>Desulfobacteriaceae</taxon>
        <taxon>Desulfobacterium</taxon>
        <taxon>environmental samples</taxon>
    </lineage>
</organism>
<accession>A0A445N2B9</accession>
<dbReference type="PANTHER" id="PTHR38420">
    <property type="entry name" value="AP-4-A PHOSPHORYLASE II"/>
    <property type="match status" value="1"/>
</dbReference>
<dbReference type="Gene3D" id="3.30.428.70">
    <property type="match status" value="1"/>
</dbReference>
<evidence type="ECO:0000259" key="3">
    <source>
        <dbReference type="Pfam" id="PF19327"/>
    </source>
</evidence>
<dbReference type="SUPFAM" id="SSF54197">
    <property type="entry name" value="HIT-like"/>
    <property type="match status" value="1"/>
</dbReference>
<dbReference type="EMBL" id="OJIN01000221">
    <property type="protein sequence ID" value="SPD75831.1"/>
    <property type="molecule type" value="Genomic_DNA"/>
</dbReference>
<dbReference type="PIRSF" id="PIRSF000846">
    <property type="entry name" value="ATP_adenylyltr"/>
    <property type="match status" value="1"/>
</dbReference>
<dbReference type="GO" id="GO:0005524">
    <property type="term" value="F:ATP binding"/>
    <property type="evidence" value="ECO:0007669"/>
    <property type="project" value="InterPro"/>
</dbReference>
<proteinExistence type="predicted"/>
<feature type="domain" description="ATP adenylyltransferase C-terminal" evidence="2">
    <location>
        <begin position="184"/>
        <end position="294"/>
    </location>
</feature>
<dbReference type="GO" id="GO:0009117">
    <property type="term" value="P:nucleotide metabolic process"/>
    <property type="evidence" value="ECO:0007669"/>
    <property type="project" value="InterPro"/>
</dbReference>
<feature type="domain" description="Ap4A phosphorylase 1/2 N-terminal" evidence="3">
    <location>
        <begin position="3"/>
        <end position="171"/>
    </location>
</feature>
<reference evidence="4" key="1">
    <citation type="submission" date="2018-01" db="EMBL/GenBank/DDBJ databases">
        <authorList>
            <person name="Regsiter A."/>
            <person name="William W."/>
        </authorList>
    </citation>
    <scope>NUCLEOTIDE SEQUENCE</scope>
    <source>
        <strain evidence="4">TRIP AH-1</strain>
    </source>
</reference>
<gene>
    <name evidence="4" type="ORF">PITCH_A760041</name>
</gene>
<dbReference type="InterPro" id="IPR045759">
    <property type="entry name" value="Ap4A_phos1/2_N"/>
</dbReference>
<dbReference type="InterPro" id="IPR036265">
    <property type="entry name" value="HIT-like_sf"/>
</dbReference>
<sequence length="298" mass="33415">MIQLERGTLWDKTLETTARAIRIGALKPIITEGMFIYDCGVDFLVRIISSLARKAEEKGGSEERGERKNPFLPYENELFVSNISETHVCLLNKFNVIDHHLLIVTRFFEDQDMLLNEQDFEAIWACMAEFEGLAFYNGGESAGASQRHKHLQMIPMPLVKNGPGVPIEPLFRGAVFEGGLGLIPDLPFVHSFVRLVSDDLGQIPKAAGITYLLYRRMLEAVGLNSFVDPEETRQIGPYNLIFTREWMLMVPRSVEFFGPISINALGFVGALLVKNRQELELVKEAGGMTVLKLTAIAL</sequence>
<protein>
    <submittedName>
        <fullName evidence="4">Uncharacterized protein</fullName>
    </submittedName>
</protein>